<keyword evidence="3" id="KW-1185">Reference proteome</keyword>
<feature type="region of interest" description="Disordered" evidence="1">
    <location>
        <begin position="398"/>
        <end position="420"/>
    </location>
</feature>
<evidence type="ECO:0000313" key="3">
    <source>
        <dbReference type="Proteomes" id="UP001215598"/>
    </source>
</evidence>
<proteinExistence type="predicted"/>
<sequence length="446" mass="49684">MFVHHVAPAPLLMLEQLLVVKPELAPVPQMIEIDVAKDTLNEQAQVLVAQQAPRATKPVVLIERDSDPALQDTELMRMAIDIDKMCKDNGVEDNKDGGTEVAGEALQVQARRMILFVRFFSLDALVRGCMDSNPILLSKQIPYICDVCHDDPCTPPEDVGKDYTTLRGLRDHKRNYHTDTATLERFLIIMGSREVSGKWKCPWCSLHPGRQRCAIVEHIVTVHGEKQVDLTSWETLQKGHEVLKLRRTQEELAGTNLQAVYHQALVQYNVEKNAPGADRKAGPKTKPFPTLAELQCAKCLGNFMLPMTQQQCMYSSSAKAKRHVMDTGLHYLKHAHRFLMLGEPQRWAKAGEQFICPTVECGMADLPLDTLTHLLQHKVLPTAHHDLCVQALAAAARPPPDGDLQRMDEEDEAASGGGWLPESLQTQAAAHARDPLGLNVDLPGWL</sequence>
<accession>A0AAD7DJW2</accession>
<dbReference type="AlphaFoldDB" id="A0AAD7DJW2"/>
<reference evidence="2" key="1">
    <citation type="submission" date="2023-03" db="EMBL/GenBank/DDBJ databases">
        <title>Massive genome expansion in bonnet fungi (Mycena s.s.) driven by repeated elements and novel gene families across ecological guilds.</title>
        <authorList>
            <consortium name="Lawrence Berkeley National Laboratory"/>
            <person name="Harder C.B."/>
            <person name="Miyauchi S."/>
            <person name="Viragh M."/>
            <person name="Kuo A."/>
            <person name="Thoen E."/>
            <person name="Andreopoulos B."/>
            <person name="Lu D."/>
            <person name="Skrede I."/>
            <person name="Drula E."/>
            <person name="Henrissat B."/>
            <person name="Morin E."/>
            <person name="Kohler A."/>
            <person name="Barry K."/>
            <person name="LaButti K."/>
            <person name="Morin E."/>
            <person name="Salamov A."/>
            <person name="Lipzen A."/>
            <person name="Mereny Z."/>
            <person name="Hegedus B."/>
            <person name="Baldrian P."/>
            <person name="Stursova M."/>
            <person name="Weitz H."/>
            <person name="Taylor A."/>
            <person name="Grigoriev I.V."/>
            <person name="Nagy L.G."/>
            <person name="Martin F."/>
            <person name="Kauserud H."/>
        </authorList>
    </citation>
    <scope>NUCLEOTIDE SEQUENCE</scope>
    <source>
        <strain evidence="2">CBHHK182m</strain>
    </source>
</reference>
<comment type="caution">
    <text evidence="2">The sequence shown here is derived from an EMBL/GenBank/DDBJ whole genome shotgun (WGS) entry which is preliminary data.</text>
</comment>
<evidence type="ECO:0000256" key="1">
    <source>
        <dbReference type="SAM" id="MobiDB-lite"/>
    </source>
</evidence>
<dbReference type="Proteomes" id="UP001215598">
    <property type="component" value="Unassembled WGS sequence"/>
</dbReference>
<protein>
    <submittedName>
        <fullName evidence="2">Uncharacterized protein</fullName>
    </submittedName>
</protein>
<dbReference type="EMBL" id="JARKIB010000723">
    <property type="protein sequence ID" value="KAJ7693474.1"/>
    <property type="molecule type" value="Genomic_DNA"/>
</dbReference>
<organism evidence="2 3">
    <name type="scientific">Mycena metata</name>
    <dbReference type="NCBI Taxonomy" id="1033252"/>
    <lineage>
        <taxon>Eukaryota</taxon>
        <taxon>Fungi</taxon>
        <taxon>Dikarya</taxon>
        <taxon>Basidiomycota</taxon>
        <taxon>Agaricomycotina</taxon>
        <taxon>Agaricomycetes</taxon>
        <taxon>Agaricomycetidae</taxon>
        <taxon>Agaricales</taxon>
        <taxon>Marasmiineae</taxon>
        <taxon>Mycenaceae</taxon>
        <taxon>Mycena</taxon>
    </lineage>
</organism>
<gene>
    <name evidence="2" type="ORF">B0H16DRAFT_1486051</name>
</gene>
<evidence type="ECO:0000313" key="2">
    <source>
        <dbReference type="EMBL" id="KAJ7693474.1"/>
    </source>
</evidence>
<name>A0AAD7DJW2_9AGAR</name>